<keyword evidence="1" id="KW-0812">Transmembrane</keyword>
<dbReference type="HOGENOM" id="CLU_862911_0_0_9"/>
<evidence type="ECO:0000256" key="1">
    <source>
        <dbReference type="SAM" id="Phobius"/>
    </source>
</evidence>
<dbReference type="AlphaFoldDB" id="A0A0H3N6M4"/>
<sequence>MIYYIKNKTLVRKFMIYGGSVLNTTKKLTEAALLSSLFIVVTIIAVSTGFGYAIYLDFIVPVFFCIICLKCDLKYTILSGITSLLIISLVLGNLGTAIWASQSVLLGIMCGYLINKPTMVMDDLVYGSVFGVIVMVFIDIYASTLIGYSFMKEFQGYSKWIYFNGYTNFIYYLMIALFPFGMVFCIYLLSLILGNKLHILDSNSLKKFLIFKNFRSLNQFLCCSKKAFYICVSYLAIFEVLKLLNVKVDSVYLKTIFISITYISVYFIIRDSCMSLQNFIIAKFRKLLYARILFLIIILLLFFIFDVTVISLIIINAFLNKKINIRLSQSNIVNKQINLLIEK</sequence>
<feature type="transmembrane region" description="Helical" evidence="1">
    <location>
        <begin position="28"/>
        <end position="46"/>
    </location>
</feature>
<evidence type="ECO:0000313" key="2">
    <source>
        <dbReference type="EMBL" id="CBA62676.1"/>
    </source>
</evidence>
<gene>
    <name evidence="2" type="ordered locus">CD196_1392</name>
</gene>
<name>A0A0H3N6M4_CLODC</name>
<keyword evidence="1" id="KW-1133">Transmembrane helix</keyword>
<dbReference type="InterPro" id="IPR018710">
    <property type="entry name" value="DUF2232"/>
</dbReference>
<dbReference type="EMBL" id="FN538970">
    <property type="protein sequence ID" value="CBA62676.1"/>
    <property type="molecule type" value="Genomic_DNA"/>
</dbReference>
<feature type="transmembrane region" description="Helical" evidence="1">
    <location>
        <begin position="169"/>
        <end position="193"/>
    </location>
</feature>
<evidence type="ECO:0000313" key="3">
    <source>
        <dbReference type="Proteomes" id="UP000002068"/>
    </source>
</evidence>
<organism evidence="2 3">
    <name type="scientific">Clostridioides difficile (strain CD196)</name>
    <name type="common">Peptoclostridium difficile</name>
    <dbReference type="NCBI Taxonomy" id="645462"/>
    <lineage>
        <taxon>Bacteria</taxon>
        <taxon>Bacillati</taxon>
        <taxon>Bacillota</taxon>
        <taxon>Clostridia</taxon>
        <taxon>Peptostreptococcales</taxon>
        <taxon>Peptostreptococcaceae</taxon>
        <taxon>Clostridioides</taxon>
    </lineage>
</organism>
<dbReference type="Pfam" id="PF09991">
    <property type="entry name" value="DUF2232"/>
    <property type="match status" value="1"/>
</dbReference>
<reference evidence="2 3" key="1">
    <citation type="journal article" date="2009" name="Genome Biol.">
        <title>Comparative genome and phenotypic analysis of Clostridium difficile 027 strains provides insight into the evolution of a hypervirulent bacterium.</title>
        <authorList>
            <person name="Stabler R.A."/>
            <person name="He M."/>
            <person name="Dawson L."/>
            <person name="Martin M."/>
            <person name="Valiente E."/>
            <person name="Corton C."/>
            <person name="Lawley T.D."/>
            <person name="Sebaihia M."/>
            <person name="Quail M.A."/>
            <person name="Rose G."/>
            <person name="Gerding D.N."/>
            <person name="Gibert M."/>
            <person name="Popoff M.R."/>
            <person name="Parkhill J."/>
            <person name="Dougan G."/>
            <person name="Wren B.W."/>
        </authorList>
    </citation>
    <scope>NUCLEOTIDE SEQUENCE [LARGE SCALE GENOMIC DNA]</scope>
    <source>
        <strain evidence="2 3">CD196</strain>
    </source>
</reference>
<accession>A0A0H3N6M4</accession>
<keyword evidence="1" id="KW-0472">Membrane</keyword>
<dbReference type="Proteomes" id="UP000002068">
    <property type="component" value="Chromosome"/>
</dbReference>
<feature type="transmembrane region" description="Helical" evidence="1">
    <location>
        <begin position="126"/>
        <end position="148"/>
    </location>
</feature>
<feature type="transmembrane region" description="Helical" evidence="1">
    <location>
        <begin position="251"/>
        <end position="269"/>
    </location>
</feature>
<dbReference type="KEGG" id="cdc:CD196_1392"/>
<proteinExistence type="predicted"/>
<feature type="transmembrane region" description="Helical" evidence="1">
    <location>
        <begin position="81"/>
        <end position="114"/>
    </location>
</feature>
<feature type="transmembrane region" description="Helical" evidence="1">
    <location>
        <begin position="289"/>
        <end position="319"/>
    </location>
</feature>
<feature type="transmembrane region" description="Helical" evidence="1">
    <location>
        <begin position="227"/>
        <end position="244"/>
    </location>
</feature>
<protein>
    <submittedName>
        <fullName evidence="2">Membrane protein</fullName>
    </submittedName>
</protein>